<reference evidence="3" key="1">
    <citation type="submission" date="2020-02" db="EMBL/GenBank/DDBJ databases">
        <title>Draft genome sequence of Candidatus Afipia apatlaquensis IBT-C3, a potential strain for decolorization of textile dyes.</title>
        <authorList>
            <person name="Sanchez-Reyes A."/>
            <person name="Breton-Deval L."/>
            <person name="Mangelson H."/>
            <person name="Sanchez-Flores A."/>
        </authorList>
    </citation>
    <scope>NUCLEOTIDE SEQUENCE [LARGE SCALE GENOMIC DNA]</scope>
    <source>
        <strain evidence="3">IBT-C3</strain>
    </source>
</reference>
<evidence type="ECO:0000313" key="4">
    <source>
        <dbReference type="Proteomes" id="UP000480266"/>
    </source>
</evidence>
<dbReference type="Proteomes" id="UP000480266">
    <property type="component" value="Unassembled WGS sequence"/>
</dbReference>
<sequence>MLGKTPETTIKAAAGNTAHPFDRATQVAAVEGRWRGTASEDYFAFVGPFGGVTAATMLRVIMAQPECAGDPLTVTVNLCAPVARGTFDLAVRPMKATRSTRHWMVELSQDGEVAAFMTAVFAVRRPSWSHQPATMPSAPLFDSIEPLPDSGVTPWVKQYQFRFVEGTPSYGNAPRETLGSAYSRMWLSDAPSRRIDALSLLSMCDTFFARIFHVRGEIVPIGTVTMTTMFHADAADLAEERTTMVLGAADARRFHKGFSDQTGELWSPGGRLLATTSQTVYFKA</sequence>
<dbReference type="Gene3D" id="2.40.160.210">
    <property type="entry name" value="Acyl-CoA thioesterase, double hotdog domain"/>
    <property type="match status" value="1"/>
</dbReference>
<dbReference type="InterPro" id="IPR049450">
    <property type="entry name" value="ACOT8-like_C"/>
</dbReference>
<comment type="caution">
    <text evidence="3">The sequence shown here is derived from an EMBL/GenBank/DDBJ whole genome shotgun (WGS) entry which is preliminary data.</text>
</comment>
<dbReference type="InterPro" id="IPR029069">
    <property type="entry name" value="HotDog_dom_sf"/>
</dbReference>
<protein>
    <submittedName>
        <fullName evidence="3">Thioesterase family protein</fullName>
    </submittedName>
</protein>
<name>A0A7C9VFV1_9BRAD</name>
<dbReference type="Pfam" id="PF13622">
    <property type="entry name" value="4HBT_3"/>
    <property type="match status" value="1"/>
</dbReference>
<dbReference type="Pfam" id="PF20789">
    <property type="entry name" value="4HBT_3C"/>
    <property type="match status" value="1"/>
</dbReference>
<dbReference type="EMBL" id="JAAMRR010000979">
    <property type="protein sequence ID" value="NGX97268.1"/>
    <property type="molecule type" value="Genomic_DNA"/>
</dbReference>
<dbReference type="InterPro" id="IPR042171">
    <property type="entry name" value="Acyl-CoA_hotdog"/>
</dbReference>
<dbReference type="AlphaFoldDB" id="A0A7C9VFV1"/>
<gene>
    <name evidence="3" type="ORF">G4V63_19270</name>
</gene>
<organism evidence="3 4">
    <name type="scientific">Candidatus Afipia apatlaquensis</name>
    <dbReference type="NCBI Taxonomy" id="2712852"/>
    <lineage>
        <taxon>Bacteria</taxon>
        <taxon>Pseudomonadati</taxon>
        <taxon>Pseudomonadota</taxon>
        <taxon>Alphaproteobacteria</taxon>
        <taxon>Hyphomicrobiales</taxon>
        <taxon>Nitrobacteraceae</taxon>
        <taxon>Afipia</taxon>
    </lineage>
</organism>
<evidence type="ECO:0000259" key="1">
    <source>
        <dbReference type="Pfam" id="PF13622"/>
    </source>
</evidence>
<evidence type="ECO:0000313" key="3">
    <source>
        <dbReference type="EMBL" id="NGX97268.1"/>
    </source>
</evidence>
<evidence type="ECO:0000259" key="2">
    <source>
        <dbReference type="Pfam" id="PF20789"/>
    </source>
</evidence>
<feature type="domain" description="Acyl-CoA thioesterase-like C-terminal" evidence="2">
    <location>
        <begin position="147"/>
        <end position="281"/>
    </location>
</feature>
<keyword evidence="4" id="KW-1185">Reference proteome</keyword>
<dbReference type="SUPFAM" id="SSF54637">
    <property type="entry name" value="Thioesterase/thiol ester dehydrase-isomerase"/>
    <property type="match status" value="2"/>
</dbReference>
<proteinExistence type="predicted"/>
<dbReference type="InterPro" id="IPR049449">
    <property type="entry name" value="TesB_ACOT8-like_N"/>
</dbReference>
<accession>A0A7C9VFV1</accession>
<feature type="domain" description="Acyl-CoA thioesterase-like N-terminal HotDog" evidence="1">
    <location>
        <begin position="47"/>
        <end position="121"/>
    </location>
</feature>